<dbReference type="Pfam" id="PF11154">
    <property type="entry name" value="DUF2934"/>
    <property type="match status" value="1"/>
</dbReference>
<organism evidence="2 3">
    <name type="scientific">Methylogaea oryzae</name>
    <dbReference type="NCBI Taxonomy" id="1295382"/>
    <lineage>
        <taxon>Bacteria</taxon>
        <taxon>Pseudomonadati</taxon>
        <taxon>Pseudomonadota</taxon>
        <taxon>Gammaproteobacteria</taxon>
        <taxon>Methylococcales</taxon>
        <taxon>Methylococcaceae</taxon>
        <taxon>Methylogaea</taxon>
    </lineage>
</organism>
<dbReference type="AlphaFoldDB" id="A0A8D4VRB6"/>
<dbReference type="EMBL" id="AP019782">
    <property type="protein sequence ID" value="BBL70975.1"/>
    <property type="molecule type" value="Genomic_DNA"/>
</dbReference>
<dbReference type="Proteomes" id="UP000824988">
    <property type="component" value="Chromosome"/>
</dbReference>
<name>A0A8D4VRB6_9GAMM</name>
<evidence type="ECO:0000313" key="2">
    <source>
        <dbReference type="EMBL" id="BBL70975.1"/>
    </source>
</evidence>
<proteinExistence type="predicted"/>
<accession>A0A8D4VRB6</accession>
<feature type="compositionally biased region" description="Low complexity" evidence="1">
    <location>
        <begin position="15"/>
        <end position="44"/>
    </location>
</feature>
<dbReference type="RefSeq" id="WP_221048761.1">
    <property type="nucleotide sequence ID" value="NZ_AP019782.1"/>
</dbReference>
<evidence type="ECO:0000313" key="3">
    <source>
        <dbReference type="Proteomes" id="UP000824988"/>
    </source>
</evidence>
<sequence>MAEAKTKPAAKKAATKTSAESAAPKPKAPAAKRAAKPKAAPAAAQQAMSAEERYKMTEVAAYYIAQRNGFAGDPKAYWAEAEGQIAQMLSKSA</sequence>
<protein>
    <recommendedName>
        <fullName evidence="4">DUF2934 domain-containing protein</fullName>
    </recommendedName>
</protein>
<reference evidence="2" key="1">
    <citation type="submission" date="2019-06" db="EMBL/GenBank/DDBJ databases">
        <title>Complete genome sequence of Methylogaea oryzae strain JCM16910.</title>
        <authorList>
            <person name="Asakawa S."/>
        </authorList>
    </citation>
    <scope>NUCLEOTIDE SEQUENCE</scope>
    <source>
        <strain evidence="2">E10</strain>
    </source>
</reference>
<evidence type="ECO:0008006" key="4">
    <source>
        <dbReference type="Google" id="ProtNLM"/>
    </source>
</evidence>
<gene>
    <name evidence="2" type="ORF">MoryE10_15810</name>
</gene>
<keyword evidence="3" id="KW-1185">Reference proteome</keyword>
<feature type="region of interest" description="Disordered" evidence="1">
    <location>
        <begin position="1"/>
        <end position="50"/>
    </location>
</feature>
<evidence type="ECO:0000256" key="1">
    <source>
        <dbReference type="SAM" id="MobiDB-lite"/>
    </source>
</evidence>
<dbReference type="KEGG" id="moz:MoryE10_15810"/>
<dbReference type="InterPro" id="IPR021327">
    <property type="entry name" value="DUF2934"/>
</dbReference>